<dbReference type="PANTHER" id="PTHR24279">
    <property type="entry name" value="CYTOCHROME P450"/>
    <property type="match status" value="1"/>
</dbReference>
<evidence type="ECO:0000313" key="8">
    <source>
        <dbReference type="EMBL" id="QLI62186.1"/>
    </source>
</evidence>
<dbReference type="AlphaFoldDB" id="A0A7D5YS65"/>
<dbReference type="InterPro" id="IPR036396">
    <property type="entry name" value="Cyt_P450_sf"/>
</dbReference>
<keyword evidence="4" id="KW-0479">Metal-binding</keyword>
<dbReference type="Gene3D" id="1.10.630.10">
    <property type="entry name" value="Cytochrome P450"/>
    <property type="match status" value="1"/>
</dbReference>
<dbReference type="EMBL" id="MT386902">
    <property type="protein sequence ID" value="QLI62186.1"/>
    <property type="molecule type" value="mRNA"/>
</dbReference>
<dbReference type="GO" id="GO:0004497">
    <property type="term" value="F:monooxygenase activity"/>
    <property type="evidence" value="ECO:0007669"/>
    <property type="project" value="UniProtKB-KW"/>
</dbReference>
<keyword evidence="3" id="KW-0349">Heme</keyword>
<evidence type="ECO:0000256" key="3">
    <source>
        <dbReference type="ARBA" id="ARBA00022617"/>
    </source>
</evidence>
<name>A0A7D5YS65_9NEOP</name>
<proteinExistence type="evidence at transcript level"/>
<protein>
    <submittedName>
        <fullName evidence="8">Cytochrome P450 37</fullName>
    </submittedName>
</protein>
<reference evidence="8" key="1">
    <citation type="journal article" date="2019" name="Sci. Rep.">
        <title>Antennal transcriptome analyses and olfactory protein identification in an important wood-boring moth pest, Streltzoviella insularis (Lepidoptera: Cossidae).</title>
        <authorList>
            <person name="Yang Y"/>
            <person name="Li W"/>
            <person name="Tao J Zong.S."/>
        </authorList>
    </citation>
    <scope>NUCLEOTIDE SEQUENCE</scope>
    <source>
        <tissue evidence="8">Antennae</tissue>
    </source>
</reference>
<reference evidence="8" key="2">
    <citation type="submission" date="2020-04" db="EMBL/GenBank/DDBJ databases">
        <authorList>
            <person name="Yang Y."/>
        </authorList>
    </citation>
    <scope>NUCLEOTIDE SEQUENCE</scope>
    <source>
        <tissue evidence="8">Antennae</tissue>
    </source>
</reference>
<evidence type="ECO:0000256" key="1">
    <source>
        <dbReference type="ARBA" id="ARBA00001971"/>
    </source>
</evidence>
<keyword evidence="7" id="KW-0503">Monooxygenase</keyword>
<evidence type="ECO:0000256" key="2">
    <source>
        <dbReference type="ARBA" id="ARBA00010617"/>
    </source>
</evidence>
<dbReference type="InterPro" id="IPR050479">
    <property type="entry name" value="CYP11_CYP27_families"/>
</dbReference>
<evidence type="ECO:0000256" key="6">
    <source>
        <dbReference type="ARBA" id="ARBA00023004"/>
    </source>
</evidence>
<keyword evidence="6" id="KW-0408">Iron</keyword>
<dbReference type="GO" id="GO:0005506">
    <property type="term" value="F:iron ion binding"/>
    <property type="evidence" value="ECO:0007669"/>
    <property type="project" value="InterPro"/>
</dbReference>
<evidence type="ECO:0000256" key="5">
    <source>
        <dbReference type="ARBA" id="ARBA00023002"/>
    </source>
</evidence>
<keyword evidence="5" id="KW-0560">Oxidoreductase</keyword>
<organism evidence="8">
    <name type="scientific">Streltzoviella insularis</name>
    <dbReference type="NCBI Taxonomy" id="1206366"/>
    <lineage>
        <taxon>Eukaryota</taxon>
        <taxon>Metazoa</taxon>
        <taxon>Ecdysozoa</taxon>
        <taxon>Arthropoda</taxon>
        <taxon>Hexapoda</taxon>
        <taxon>Insecta</taxon>
        <taxon>Pterygota</taxon>
        <taxon>Neoptera</taxon>
        <taxon>Endopterygota</taxon>
        <taxon>Lepidoptera</taxon>
        <taxon>Glossata</taxon>
        <taxon>Ditrysia</taxon>
        <taxon>Cossoidea</taxon>
        <taxon>Cossidae</taxon>
        <taxon>Cossinae</taxon>
        <taxon>Streltzoviella</taxon>
    </lineage>
</organism>
<evidence type="ECO:0000256" key="7">
    <source>
        <dbReference type="ARBA" id="ARBA00023033"/>
    </source>
</evidence>
<accession>A0A7D5YS65</accession>
<sequence length="159" mass="18413">MKLKDDNNYLQNNFDLEMTKWSLESVGLVSLGTRLGCLRDDLPEDHPARQLIKCAKDIMELAYKLEFYPSPWKYISTPNFKKMMKTLDLQWVLSSKYIEQAKKQINERGHVIPEEEKSVIEKLLAIDEKVAIMMANEMLMAGIDTVGVKLYSFVKNYAT</sequence>
<comment type="cofactor">
    <cofactor evidence="1">
        <name>heme</name>
        <dbReference type="ChEBI" id="CHEBI:30413"/>
    </cofactor>
</comment>
<dbReference type="GO" id="GO:0016705">
    <property type="term" value="F:oxidoreductase activity, acting on paired donors, with incorporation or reduction of molecular oxygen"/>
    <property type="evidence" value="ECO:0007669"/>
    <property type="project" value="InterPro"/>
</dbReference>
<dbReference type="GO" id="GO:0020037">
    <property type="term" value="F:heme binding"/>
    <property type="evidence" value="ECO:0007669"/>
    <property type="project" value="InterPro"/>
</dbReference>
<dbReference type="PANTHER" id="PTHR24279:SF120">
    <property type="entry name" value="CYTOCHROME P450"/>
    <property type="match status" value="1"/>
</dbReference>
<evidence type="ECO:0000256" key="4">
    <source>
        <dbReference type="ARBA" id="ARBA00022723"/>
    </source>
</evidence>
<dbReference type="SUPFAM" id="SSF48264">
    <property type="entry name" value="Cytochrome P450"/>
    <property type="match status" value="1"/>
</dbReference>
<comment type="similarity">
    <text evidence="2">Belongs to the cytochrome P450 family.</text>
</comment>